<proteinExistence type="predicted"/>
<dbReference type="KEGG" id="scq:SCULI_v1c01640"/>
<dbReference type="HOGENOM" id="CLU_2095327_0_0_14"/>
<evidence type="ECO:0000313" key="2">
    <source>
        <dbReference type="Proteomes" id="UP000019267"/>
    </source>
</evidence>
<evidence type="ECO:0000313" key="1">
    <source>
        <dbReference type="EMBL" id="AHI52505.1"/>
    </source>
</evidence>
<name>W6A6K6_9MOLU</name>
<organism evidence="1 2">
    <name type="scientific">Spiroplasma culicicola AES-1</name>
    <dbReference type="NCBI Taxonomy" id="1276246"/>
    <lineage>
        <taxon>Bacteria</taxon>
        <taxon>Bacillati</taxon>
        <taxon>Mycoplasmatota</taxon>
        <taxon>Mollicutes</taxon>
        <taxon>Entomoplasmatales</taxon>
        <taxon>Spiroplasmataceae</taxon>
        <taxon>Spiroplasma</taxon>
    </lineage>
</organism>
<accession>W6A6K6</accession>
<dbReference type="AlphaFoldDB" id="W6A6K6"/>
<dbReference type="PATRIC" id="fig|1276246.3.peg.163"/>
<dbReference type="EMBL" id="CP006681">
    <property type="protein sequence ID" value="AHI52505.1"/>
    <property type="molecule type" value="Genomic_DNA"/>
</dbReference>
<sequence length="116" mass="13224">MKNEGDLSPQESKKYSEVFSLDILEKYNKVNFDIFKDAYASLELSYDYKLNADSKETSTDSDNAIGKNVGLTFSFNTIASQWTTIADIAELNTKHITNWTKLVVKLEAKKIMKLEQ</sequence>
<reference evidence="1 2" key="1">
    <citation type="journal article" date="2014" name="Genome Biol. Evol.">
        <title>Molecular evolution of the substrate utilization strategies and putative virulence factors in mosquito-associated Spiroplasma species.</title>
        <authorList>
            <person name="Chang T.H."/>
            <person name="Lo W.S."/>
            <person name="Ku C."/>
            <person name="Chen L.L."/>
            <person name="Kuo C.H."/>
        </authorList>
    </citation>
    <scope>NUCLEOTIDE SEQUENCE [LARGE SCALE GENOMIC DNA]</scope>
    <source>
        <strain evidence="1">AES-1</strain>
    </source>
</reference>
<gene>
    <name evidence="1" type="ORF">SCULI_v1c01640</name>
</gene>
<dbReference type="RefSeq" id="WP_025362747.1">
    <property type="nucleotide sequence ID" value="NZ_CP006681.1"/>
</dbReference>
<dbReference type="Proteomes" id="UP000019267">
    <property type="component" value="Chromosome"/>
</dbReference>
<protein>
    <submittedName>
        <fullName evidence="1">Uncharacterized protein</fullName>
    </submittedName>
</protein>
<dbReference type="STRING" id="1276246.SCULI_v1c01640"/>
<keyword evidence="2" id="KW-1185">Reference proteome</keyword>